<gene>
    <name evidence="1" type="ORF">POL67_26100</name>
</gene>
<evidence type="ECO:0000313" key="1">
    <source>
        <dbReference type="EMBL" id="MDC0744832.1"/>
    </source>
</evidence>
<sequence length="51" mass="5398">MLTITVPWGVPSAAKQRPVLLSVSTGCPPTRHLVVGSDQTTVTHGWGPFDV</sequence>
<evidence type="ECO:0000313" key="2">
    <source>
        <dbReference type="Proteomes" id="UP001221411"/>
    </source>
</evidence>
<accession>A0ABT5EU18</accession>
<dbReference type="EMBL" id="JAQNDO010000001">
    <property type="protein sequence ID" value="MDC0744832.1"/>
    <property type="molecule type" value="Genomic_DNA"/>
</dbReference>
<dbReference type="Proteomes" id="UP001221411">
    <property type="component" value="Unassembled WGS sequence"/>
</dbReference>
<protein>
    <submittedName>
        <fullName evidence="1">Uncharacterized protein</fullName>
    </submittedName>
</protein>
<comment type="caution">
    <text evidence="1">The sequence shown here is derived from an EMBL/GenBank/DDBJ whole genome shotgun (WGS) entry which is preliminary data.</text>
</comment>
<reference evidence="1 2" key="1">
    <citation type="submission" date="2022-11" db="EMBL/GenBank/DDBJ databases">
        <title>Minimal conservation of predation-associated metabolite biosynthetic gene clusters underscores biosynthetic potential of Myxococcota including descriptions for ten novel species: Archangium lansinium sp. nov., Myxococcus landrumus sp. nov., Nannocystis bai.</title>
        <authorList>
            <person name="Ahearne A."/>
            <person name="Stevens C."/>
            <person name="Dowd S."/>
        </authorList>
    </citation>
    <scope>NUCLEOTIDE SEQUENCE [LARGE SCALE GENOMIC DNA]</scope>
    <source>
        <strain evidence="1 2">RJM3</strain>
    </source>
</reference>
<keyword evidence="2" id="KW-1185">Reference proteome</keyword>
<proteinExistence type="predicted"/>
<dbReference type="RefSeq" id="WP_271921770.1">
    <property type="nucleotide sequence ID" value="NZ_JAQNDO010000001.1"/>
</dbReference>
<organism evidence="1 2">
    <name type="scientific">Polyangium mundeleinium</name>
    <dbReference type="NCBI Taxonomy" id="2995306"/>
    <lineage>
        <taxon>Bacteria</taxon>
        <taxon>Pseudomonadati</taxon>
        <taxon>Myxococcota</taxon>
        <taxon>Polyangia</taxon>
        <taxon>Polyangiales</taxon>
        <taxon>Polyangiaceae</taxon>
        <taxon>Polyangium</taxon>
    </lineage>
</organism>
<name>A0ABT5EU18_9BACT</name>